<accession>D6U1D9</accession>
<proteinExistence type="predicted"/>
<feature type="transmembrane region" description="Helical" evidence="1">
    <location>
        <begin position="103"/>
        <end position="126"/>
    </location>
</feature>
<sequence>MSKRMAFWLAWSVWLLCLGMVIATLFSQIRQEPAGWFGELFDTLVLLAFATVGALIASHRPEHPIGWLFCASTLLWTLGVVLVEYTVSDFLANPAVSPLEALAGAIGLWARAMGWYMMLTYLLLFFPNGHLPSVLST</sequence>
<gene>
    <name evidence="2" type="ORF">Krac_1412</name>
</gene>
<reference evidence="2 3" key="1">
    <citation type="journal article" date="2011" name="Stand. Genomic Sci.">
        <title>Non-contiguous finished genome sequence and contextual data of the filamentous soil bacterium Ktedonobacter racemifer type strain (SOSP1-21).</title>
        <authorList>
            <person name="Chang Y.J."/>
            <person name="Land M."/>
            <person name="Hauser L."/>
            <person name="Chertkov O."/>
            <person name="Del Rio T.G."/>
            <person name="Nolan M."/>
            <person name="Copeland A."/>
            <person name="Tice H."/>
            <person name="Cheng J.F."/>
            <person name="Lucas S."/>
            <person name="Han C."/>
            <person name="Goodwin L."/>
            <person name="Pitluck S."/>
            <person name="Ivanova N."/>
            <person name="Ovchinikova G."/>
            <person name="Pati A."/>
            <person name="Chen A."/>
            <person name="Palaniappan K."/>
            <person name="Mavromatis K."/>
            <person name="Liolios K."/>
            <person name="Brettin T."/>
            <person name="Fiebig A."/>
            <person name="Rohde M."/>
            <person name="Abt B."/>
            <person name="Goker M."/>
            <person name="Detter J.C."/>
            <person name="Woyke T."/>
            <person name="Bristow J."/>
            <person name="Eisen J.A."/>
            <person name="Markowitz V."/>
            <person name="Hugenholtz P."/>
            <person name="Kyrpides N.C."/>
            <person name="Klenk H.P."/>
            <person name="Lapidus A."/>
        </authorList>
    </citation>
    <scope>NUCLEOTIDE SEQUENCE [LARGE SCALE GENOMIC DNA]</scope>
    <source>
        <strain evidence="3">DSM 44963</strain>
    </source>
</reference>
<comment type="caution">
    <text evidence="2">The sequence shown here is derived from an EMBL/GenBank/DDBJ whole genome shotgun (WGS) entry which is preliminary data.</text>
</comment>
<name>D6U1D9_KTERA</name>
<dbReference type="STRING" id="485913.Krac_1412"/>
<keyword evidence="3" id="KW-1185">Reference proteome</keyword>
<protein>
    <submittedName>
        <fullName evidence="2">Uncharacterized protein</fullName>
    </submittedName>
</protein>
<keyword evidence="1" id="KW-1133">Transmembrane helix</keyword>
<dbReference type="AlphaFoldDB" id="D6U1D9"/>
<organism evidence="2 3">
    <name type="scientific">Ktedonobacter racemifer DSM 44963</name>
    <dbReference type="NCBI Taxonomy" id="485913"/>
    <lineage>
        <taxon>Bacteria</taxon>
        <taxon>Bacillati</taxon>
        <taxon>Chloroflexota</taxon>
        <taxon>Ktedonobacteria</taxon>
        <taxon>Ktedonobacterales</taxon>
        <taxon>Ktedonobacteraceae</taxon>
        <taxon>Ktedonobacter</taxon>
    </lineage>
</organism>
<dbReference type="RefSeq" id="WP_007917767.1">
    <property type="nucleotide sequence ID" value="NZ_ADVG01000004.1"/>
</dbReference>
<keyword evidence="1" id="KW-0472">Membrane</keyword>
<feature type="transmembrane region" description="Helical" evidence="1">
    <location>
        <begin position="65"/>
        <end position="83"/>
    </location>
</feature>
<dbReference type="Proteomes" id="UP000004508">
    <property type="component" value="Unassembled WGS sequence"/>
</dbReference>
<dbReference type="OrthoDB" id="3217947at2"/>
<evidence type="ECO:0000256" key="1">
    <source>
        <dbReference type="SAM" id="Phobius"/>
    </source>
</evidence>
<dbReference type="EMBL" id="ADVG01000004">
    <property type="protein sequence ID" value="EFH80790.1"/>
    <property type="molecule type" value="Genomic_DNA"/>
</dbReference>
<keyword evidence="1" id="KW-0812">Transmembrane</keyword>
<feature type="transmembrane region" description="Helical" evidence="1">
    <location>
        <begin position="37"/>
        <end position="58"/>
    </location>
</feature>
<evidence type="ECO:0000313" key="2">
    <source>
        <dbReference type="EMBL" id="EFH80790.1"/>
    </source>
</evidence>
<dbReference type="InParanoid" id="D6U1D9"/>
<evidence type="ECO:0000313" key="3">
    <source>
        <dbReference type="Proteomes" id="UP000004508"/>
    </source>
</evidence>